<reference evidence="9" key="1">
    <citation type="submission" date="2019-10" db="EMBL/GenBank/DDBJ databases">
        <title>Conservation and host-specific expression of non-tandemly repeated heterogenous ribosome RNA gene in arbuscular mycorrhizal fungi.</title>
        <authorList>
            <person name="Maeda T."/>
            <person name="Kobayashi Y."/>
            <person name="Nakagawa T."/>
            <person name="Ezawa T."/>
            <person name="Yamaguchi K."/>
            <person name="Bino T."/>
            <person name="Nishimoto Y."/>
            <person name="Shigenobu S."/>
            <person name="Kawaguchi M."/>
        </authorList>
    </citation>
    <scope>NUCLEOTIDE SEQUENCE</scope>
    <source>
        <strain evidence="9">HR1</strain>
    </source>
</reference>
<comment type="cofactor">
    <cofactor evidence="1">
        <name>a divalent metal cation</name>
        <dbReference type="ChEBI" id="CHEBI:60240"/>
    </cofactor>
</comment>
<dbReference type="Proteomes" id="UP000615446">
    <property type="component" value="Unassembled WGS sequence"/>
</dbReference>
<evidence type="ECO:0000256" key="4">
    <source>
        <dbReference type="ARBA" id="ARBA00022722"/>
    </source>
</evidence>
<dbReference type="InterPro" id="IPR045249">
    <property type="entry name" value="HARBI1-like"/>
</dbReference>
<name>A0A8H3LXH5_9GLOM</name>
<dbReference type="GO" id="GO:0016787">
    <property type="term" value="F:hydrolase activity"/>
    <property type="evidence" value="ECO:0007669"/>
    <property type="project" value="UniProtKB-KW"/>
</dbReference>
<dbReference type="GO" id="GO:0046872">
    <property type="term" value="F:metal ion binding"/>
    <property type="evidence" value="ECO:0007669"/>
    <property type="project" value="UniProtKB-KW"/>
</dbReference>
<evidence type="ECO:0000313" key="9">
    <source>
        <dbReference type="EMBL" id="GES93029.1"/>
    </source>
</evidence>
<evidence type="ECO:0000256" key="5">
    <source>
        <dbReference type="ARBA" id="ARBA00022723"/>
    </source>
</evidence>
<protein>
    <submittedName>
        <fullName evidence="9">Putative nuclease HARBI1</fullName>
    </submittedName>
</protein>
<evidence type="ECO:0000256" key="1">
    <source>
        <dbReference type="ARBA" id="ARBA00001968"/>
    </source>
</evidence>
<comment type="caution">
    <text evidence="9">The sequence shown here is derived from an EMBL/GenBank/DDBJ whole genome shotgun (WGS) entry which is preliminary data.</text>
</comment>
<keyword evidence="5" id="KW-0479">Metal-binding</keyword>
<dbReference type="Pfam" id="PF13359">
    <property type="entry name" value="DDE_Tnp_4"/>
    <property type="match status" value="1"/>
</dbReference>
<dbReference type="GO" id="GO:0005634">
    <property type="term" value="C:nucleus"/>
    <property type="evidence" value="ECO:0007669"/>
    <property type="project" value="UniProtKB-SubCell"/>
</dbReference>
<keyword evidence="6" id="KW-0378">Hydrolase</keyword>
<evidence type="ECO:0000256" key="3">
    <source>
        <dbReference type="ARBA" id="ARBA00006958"/>
    </source>
</evidence>
<evidence type="ECO:0000313" key="10">
    <source>
        <dbReference type="Proteomes" id="UP000615446"/>
    </source>
</evidence>
<comment type="similarity">
    <text evidence="3">Belongs to the HARBI1 family.</text>
</comment>
<evidence type="ECO:0000259" key="8">
    <source>
        <dbReference type="Pfam" id="PF13359"/>
    </source>
</evidence>
<keyword evidence="4" id="KW-0540">Nuclease</keyword>
<dbReference type="OrthoDB" id="2437314at2759"/>
<evidence type="ECO:0000256" key="2">
    <source>
        <dbReference type="ARBA" id="ARBA00004123"/>
    </source>
</evidence>
<gene>
    <name evidence="9" type="ORF">RCL2_001979000</name>
</gene>
<dbReference type="PANTHER" id="PTHR22930">
    <property type="match status" value="1"/>
</dbReference>
<sequence length="386" mass="45118">MNDINEIQTIIILIIIIILIKHIELEELLIASYSIEQEEDFNILPLILLYSQHNKEINELRKLNRLISNYWFNEVCLNMQDFEFKRHFRLTRSTFEWLCCEIIPLLKRNSNEPGIIGLAWEQKIAASLWFLATGECFRSIGEKFGMGESTIKLEVNRITNGFKITGNFPNVIGAIDGIHIPIKAPHLFPVDYFNRKGFYSIVLQAVVDHKKKFLDICVGWPGSTHDSRILINSNLYNKFNNQVTTHLNNKYILGDGGYPNLSWLIVPYKDIGRGLTQEQTYFNRKHSQTRIKVEQAFGLLKGRWRCLLNKLEVSFEIVSHIITTCCILHNICEERCDFLPPDERYHEVETETDVNRELNTTETPEGNVIRNSICNFLWNQRNTRRR</sequence>
<evidence type="ECO:0000256" key="7">
    <source>
        <dbReference type="ARBA" id="ARBA00023242"/>
    </source>
</evidence>
<accession>A0A8H3LXH5</accession>
<dbReference type="EMBL" id="BLAL01000218">
    <property type="protein sequence ID" value="GES93029.1"/>
    <property type="molecule type" value="Genomic_DNA"/>
</dbReference>
<proteinExistence type="inferred from homology"/>
<dbReference type="PANTHER" id="PTHR22930:SF85">
    <property type="entry name" value="GH03217P-RELATED"/>
    <property type="match status" value="1"/>
</dbReference>
<feature type="domain" description="DDE Tnp4" evidence="8">
    <location>
        <begin position="175"/>
        <end position="330"/>
    </location>
</feature>
<evidence type="ECO:0000256" key="6">
    <source>
        <dbReference type="ARBA" id="ARBA00022801"/>
    </source>
</evidence>
<dbReference type="AlphaFoldDB" id="A0A8H3LXH5"/>
<comment type="subcellular location">
    <subcellularLocation>
        <location evidence="2">Nucleus</location>
    </subcellularLocation>
</comment>
<organism evidence="9 10">
    <name type="scientific">Rhizophagus clarus</name>
    <dbReference type="NCBI Taxonomy" id="94130"/>
    <lineage>
        <taxon>Eukaryota</taxon>
        <taxon>Fungi</taxon>
        <taxon>Fungi incertae sedis</taxon>
        <taxon>Mucoromycota</taxon>
        <taxon>Glomeromycotina</taxon>
        <taxon>Glomeromycetes</taxon>
        <taxon>Glomerales</taxon>
        <taxon>Glomeraceae</taxon>
        <taxon>Rhizophagus</taxon>
    </lineage>
</organism>
<dbReference type="InterPro" id="IPR027806">
    <property type="entry name" value="HARBI1_dom"/>
</dbReference>
<dbReference type="GO" id="GO:0004518">
    <property type="term" value="F:nuclease activity"/>
    <property type="evidence" value="ECO:0007669"/>
    <property type="project" value="UniProtKB-KW"/>
</dbReference>
<keyword evidence="7" id="KW-0539">Nucleus</keyword>